<feature type="compositionally biased region" description="Gly residues" evidence="1">
    <location>
        <begin position="211"/>
        <end position="227"/>
    </location>
</feature>
<gene>
    <name evidence="3" type="ORF">C1J01_16710</name>
</gene>
<feature type="domain" description="Transglycosylase SLT" evidence="2">
    <location>
        <begin position="283"/>
        <end position="355"/>
    </location>
</feature>
<evidence type="ECO:0000259" key="2">
    <source>
        <dbReference type="Pfam" id="PF01464"/>
    </source>
</evidence>
<comment type="caution">
    <text evidence="3">The sequence shown here is derived from an EMBL/GenBank/DDBJ whole genome shotgun (WGS) entry which is preliminary data.</text>
</comment>
<accession>A0A2W2E5S2</accession>
<dbReference type="InterPro" id="IPR036689">
    <property type="entry name" value="ESAT-6-like_sf"/>
</dbReference>
<dbReference type="OrthoDB" id="4629613at2"/>
<organism evidence="3 4">
    <name type="scientific">Nonomuraea aridisoli</name>
    <dbReference type="NCBI Taxonomy" id="2070368"/>
    <lineage>
        <taxon>Bacteria</taxon>
        <taxon>Bacillati</taxon>
        <taxon>Actinomycetota</taxon>
        <taxon>Actinomycetes</taxon>
        <taxon>Streptosporangiales</taxon>
        <taxon>Streptosporangiaceae</taxon>
        <taxon>Nonomuraea</taxon>
    </lineage>
</organism>
<evidence type="ECO:0000313" key="4">
    <source>
        <dbReference type="Proteomes" id="UP000249304"/>
    </source>
</evidence>
<evidence type="ECO:0000313" key="3">
    <source>
        <dbReference type="EMBL" id="PZG17903.1"/>
    </source>
</evidence>
<dbReference type="SUPFAM" id="SSF140453">
    <property type="entry name" value="EsxAB dimer-like"/>
    <property type="match status" value="1"/>
</dbReference>
<protein>
    <recommendedName>
        <fullName evidence="2">Transglycosylase SLT domain-containing protein</fullName>
    </recommendedName>
</protein>
<dbReference type="InterPro" id="IPR023346">
    <property type="entry name" value="Lysozyme-like_dom_sf"/>
</dbReference>
<dbReference type="SUPFAM" id="SSF53955">
    <property type="entry name" value="Lysozyme-like"/>
    <property type="match status" value="1"/>
</dbReference>
<dbReference type="Pfam" id="PF01464">
    <property type="entry name" value="SLT"/>
    <property type="match status" value="1"/>
</dbReference>
<dbReference type="AlphaFoldDB" id="A0A2W2E5S2"/>
<reference evidence="3 4" key="1">
    <citation type="submission" date="2018-01" db="EMBL/GenBank/DDBJ databases">
        <title>Draft genome sequence of Nonomuraea sp. KC333.</title>
        <authorList>
            <person name="Sahin N."/>
            <person name="Saygin H."/>
            <person name="Ay H."/>
        </authorList>
    </citation>
    <scope>NUCLEOTIDE SEQUENCE [LARGE SCALE GENOMIC DNA]</scope>
    <source>
        <strain evidence="3 4">KC333</strain>
    </source>
</reference>
<dbReference type="CDD" id="cd13402">
    <property type="entry name" value="LT_TF-like"/>
    <property type="match status" value="1"/>
</dbReference>
<sequence length="373" mass="38965">MSLVSTLASLKRKLDGDPQEIRNIAAALRTVAEHVATSTGRITAYVDEVDKAWQGGSADAFATYMTAYPRAGQSLKGAITSCASALDTAAGALETAYNTVDGLHRNAVAEENAYKRSHPDASQADIDGHLGGVASLSGAAGKAGQAVTDAESALSTALRALDRELGEDGFRFFHGIRQPGGTDFQSGEHEVDWTKTAGYRPTTTLASAGAPGDGPGEGGSGGAGSGVGPASSYGNAPAPKAQVVDWIKQALTVITSPEMAAIMRRRGLDVSDLDPNDPADIQRIWTIIYHESGGNPNAVNNWDINARNGVPSQGLMQTIPPTFNAHALPGYGGIREPVDNIIAGVLYTYSRYGDLAHHPGIHSLERGGPYRPY</sequence>
<dbReference type="EMBL" id="POUD01000060">
    <property type="protein sequence ID" value="PZG17903.1"/>
    <property type="molecule type" value="Genomic_DNA"/>
</dbReference>
<dbReference type="InterPro" id="IPR010310">
    <property type="entry name" value="T7SS_ESAT-6-like"/>
</dbReference>
<proteinExistence type="predicted"/>
<evidence type="ECO:0000256" key="1">
    <source>
        <dbReference type="SAM" id="MobiDB-lite"/>
    </source>
</evidence>
<dbReference type="Proteomes" id="UP000249304">
    <property type="component" value="Unassembled WGS sequence"/>
</dbReference>
<dbReference type="Gene3D" id="1.10.530.10">
    <property type="match status" value="1"/>
</dbReference>
<dbReference type="RefSeq" id="WP_111179900.1">
    <property type="nucleotide sequence ID" value="NZ_POUD01000060.1"/>
</dbReference>
<dbReference type="Gene3D" id="1.10.287.1060">
    <property type="entry name" value="ESAT-6-like"/>
    <property type="match status" value="1"/>
</dbReference>
<name>A0A2W2E5S2_9ACTN</name>
<feature type="region of interest" description="Disordered" evidence="1">
    <location>
        <begin position="202"/>
        <end position="233"/>
    </location>
</feature>
<keyword evidence="4" id="KW-1185">Reference proteome</keyword>
<dbReference type="InterPro" id="IPR008258">
    <property type="entry name" value="Transglycosylase_SLT_dom_1"/>
</dbReference>
<dbReference type="Pfam" id="PF06013">
    <property type="entry name" value="WXG100"/>
    <property type="match status" value="1"/>
</dbReference>